<dbReference type="InterPro" id="IPR001950">
    <property type="entry name" value="SUI1"/>
</dbReference>
<gene>
    <name evidence="3" type="ORF">Tci_007411</name>
</gene>
<evidence type="ECO:0000259" key="2">
    <source>
        <dbReference type="PROSITE" id="PS50296"/>
    </source>
</evidence>
<dbReference type="InterPro" id="IPR008906">
    <property type="entry name" value="HATC_C_dom"/>
</dbReference>
<feature type="region of interest" description="Disordered" evidence="1">
    <location>
        <begin position="114"/>
        <end position="138"/>
    </location>
</feature>
<dbReference type="Pfam" id="PF05699">
    <property type="entry name" value="Dimer_Tnp_hAT"/>
    <property type="match status" value="1"/>
</dbReference>
<organism evidence="3">
    <name type="scientific">Tanacetum cinerariifolium</name>
    <name type="common">Dalmatian daisy</name>
    <name type="synonym">Chrysanthemum cinerariifolium</name>
    <dbReference type="NCBI Taxonomy" id="118510"/>
    <lineage>
        <taxon>Eukaryota</taxon>
        <taxon>Viridiplantae</taxon>
        <taxon>Streptophyta</taxon>
        <taxon>Embryophyta</taxon>
        <taxon>Tracheophyta</taxon>
        <taxon>Spermatophyta</taxon>
        <taxon>Magnoliopsida</taxon>
        <taxon>eudicotyledons</taxon>
        <taxon>Gunneridae</taxon>
        <taxon>Pentapetalae</taxon>
        <taxon>asterids</taxon>
        <taxon>campanulids</taxon>
        <taxon>Asterales</taxon>
        <taxon>Asteraceae</taxon>
        <taxon>Asteroideae</taxon>
        <taxon>Anthemideae</taxon>
        <taxon>Anthemidinae</taxon>
        <taxon>Tanacetum</taxon>
    </lineage>
</organism>
<dbReference type="InterPro" id="IPR036877">
    <property type="entry name" value="SUI1_dom_sf"/>
</dbReference>
<feature type="region of interest" description="Disordered" evidence="1">
    <location>
        <begin position="265"/>
        <end position="289"/>
    </location>
</feature>
<dbReference type="SUPFAM" id="SSF55159">
    <property type="entry name" value="eIF1-like"/>
    <property type="match status" value="1"/>
</dbReference>
<reference evidence="3" key="1">
    <citation type="journal article" date="2019" name="Sci. Rep.">
        <title>Draft genome of Tanacetum cinerariifolium, the natural source of mosquito coil.</title>
        <authorList>
            <person name="Yamashiro T."/>
            <person name="Shiraishi A."/>
            <person name="Satake H."/>
            <person name="Nakayama K."/>
        </authorList>
    </citation>
    <scope>NUCLEOTIDE SEQUENCE</scope>
</reference>
<feature type="domain" description="SUI1" evidence="2">
    <location>
        <begin position="25"/>
        <end position="61"/>
    </location>
</feature>
<evidence type="ECO:0000256" key="1">
    <source>
        <dbReference type="SAM" id="MobiDB-lite"/>
    </source>
</evidence>
<accession>A0A6L2JEK3</accession>
<dbReference type="AlphaFoldDB" id="A0A6L2JEK3"/>
<proteinExistence type="predicted"/>
<comment type="caution">
    <text evidence="3">The sequence shown here is derived from an EMBL/GenBank/DDBJ whole genome shotgun (WGS) entry which is preliminary data.</text>
</comment>
<dbReference type="EMBL" id="BKCJ010000690">
    <property type="protein sequence ID" value="GEU35433.1"/>
    <property type="molecule type" value="Genomic_DNA"/>
</dbReference>
<dbReference type="Pfam" id="PF01253">
    <property type="entry name" value="SUI1"/>
    <property type="match status" value="1"/>
</dbReference>
<protein>
    <submittedName>
        <fullName evidence="3">Zinc finger BED domain-containing protein RICESLEEPER 2</fullName>
    </submittedName>
</protein>
<sequence length="289" mass="32390">MTFGLAVSVKKLSPKPKGSSPVKDNEFCCNGTVVHDKELGKVIQLQGGQRKNVSAFLARVGIVTSKKEQIKIHEFLIESISTDLDFFDDSYATKTKKKFTDSFEGLYNIHYTNYGNPTTTESSSRGGGSSSRASHGNQVTTLLRRLKEHKNKKARNDPSLSSEYEQYVHSDFVTHLQTTEFETFDVVASESAFLTSGRVLSTRRTRLTPMSLEMCMCLKDHLDAQERKQDKSTLETPVYFEEEILDAEVQANEAISLSDEEIALDAASSEGEEAEDEANYGYDVYHDDY</sequence>
<name>A0A6L2JEK3_TANCI</name>
<dbReference type="PANTHER" id="PTHR10388">
    <property type="entry name" value="EUKARYOTIC TRANSLATION INITIATION FACTOR SUI1"/>
    <property type="match status" value="1"/>
</dbReference>
<dbReference type="GO" id="GO:0046983">
    <property type="term" value="F:protein dimerization activity"/>
    <property type="evidence" value="ECO:0007669"/>
    <property type="project" value="InterPro"/>
</dbReference>
<dbReference type="Gene3D" id="3.30.780.10">
    <property type="entry name" value="SUI1-like domain"/>
    <property type="match status" value="1"/>
</dbReference>
<evidence type="ECO:0000313" key="3">
    <source>
        <dbReference type="EMBL" id="GEU35433.1"/>
    </source>
</evidence>
<dbReference type="GO" id="GO:0003743">
    <property type="term" value="F:translation initiation factor activity"/>
    <property type="evidence" value="ECO:0007669"/>
    <property type="project" value="InterPro"/>
</dbReference>
<dbReference type="PROSITE" id="PS50296">
    <property type="entry name" value="SUI1"/>
    <property type="match status" value="1"/>
</dbReference>